<feature type="domain" description="Response regulatory" evidence="16">
    <location>
        <begin position="1092"/>
        <end position="1209"/>
    </location>
</feature>
<dbReference type="PANTHER" id="PTHR45339:SF1">
    <property type="entry name" value="HYBRID SIGNAL TRANSDUCTION HISTIDINE KINASE J"/>
    <property type="match status" value="1"/>
</dbReference>
<keyword evidence="13" id="KW-0175">Coiled coil</keyword>
<dbReference type="SUPFAM" id="SSF158472">
    <property type="entry name" value="HAMP domain-like"/>
    <property type="match status" value="1"/>
</dbReference>
<dbReference type="Gene3D" id="3.30.450.40">
    <property type="match status" value="1"/>
</dbReference>
<gene>
    <name evidence="18" type="ORF">CQ394_08285</name>
</gene>
<evidence type="ECO:0000256" key="8">
    <source>
        <dbReference type="ARBA" id="ARBA00022777"/>
    </source>
</evidence>
<feature type="transmembrane region" description="Helical" evidence="14">
    <location>
        <begin position="12"/>
        <end position="32"/>
    </location>
</feature>
<feature type="domain" description="Response regulatory" evidence="16">
    <location>
        <begin position="824"/>
        <end position="938"/>
    </location>
</feature>
<evidence type="ECO:0000259" key="17">
    <source>
        <dbReference type="PROSITE" id="PS50885"/>
    </source>
</evidence>
<dbReference type="SMART" id="SM00388">
    <property type="entry name" value="HisKA"/>
    <property type="match status" value="1"/>
</dbReference>
<evidence type="ECO:0000259" key="15">
    <source>
        <dbReference type="PROSITE" id="PS50109"/>
    </source>
</evidence>
<dbReference type="InterPro" id="IPR003660">
    <property type="entry name" value="HAMP_dom"/>
</dbReference>
<dbReference type="InterPro" id="IPR007891">
    <property type="entry name" value="CHASE3"/>
</dbReference>
<evidence type="ECO:0000256" key="9">
    <source>
        <dbReference type="ARBA" id="ARBA00023012"/>
    </source>
</evidence>
<dbReference type="Pfam" id="PF00072">
    <property type="entry name" value="Response_reg"/>
    <property type="match status" value="3"/>
</dbReference>
<dbReference type="EMBL" id="PDCJ01000001">
    <property type="protein sequence ID" value="PEG31680.1"/>
    <property type="molecule type" value="Genomic_DNA"/>
</dbReference>
<dbReference type="Pfam" id="PF05227">
    <property type="entry name" value="CHASE3"/>
    <property type="match status" value="1"/>
</dbReference>
<keyword evidence="14" id="KW-1133">Transmembrane helix</keyword>
<dbReference type="Gene3D" id="1.10.287.130">
    <property type="match status" value="1"/>
</dbReference>
<dbReference type="EC" id="2.7.13.3" evidence="4"/>
<evidence type="ECO:0000313" key="19">
    <source>
        <dbReference type="Proteomes" id="UP000220840"/>
    </source>
</evidence>
<dbReference type="SMART" id="SM00387">
    <property type="entry name" value="HATPase_c"/>
    <property type="match status" value="1"/>
</dbReference>
<accession>A0A2A7MJD3</accession>
<dbReference type="InterPro" id="IPR005467">
    <property type="entry name" value="His_kinase_dom"/>
</dbReference>
<reference evidence="18 19" key="1">
    <citation type="submission" date="2017-10" db="EMBL/GenBank/DDBJ databases">
        <title>Effective Description of Clostridium neonatale sp. nov. linked to necrotizing enterocolitis in neonates and a clarification of species assignable to the genus Clostridium (Prazmowski 1880) emend. Lawson and Rainey 2016.</title>
        <authorList>
            <person name="Bernard K."/>
            <person name="Burdz T."/>
            <person name="Wiebe D."/>
            <person name="Balcewich B."/>
            <person name="Alfa M."/>
            <person name="Bernier A.-M."/>
        </authorList>
    </citation>
    <scope>NUCLEOTIDE SEQUENCE [LARGE SCALE GENOMIC DNA]</scope>
    <source>
        <strain evidence="18 19">LCDC99A005</strain>
    </source>
</reference>
<keyword evidence="9" id="KW-0902">Two-component regulatory system</keyword>
<feature type="modified residue" description="4-aspartylphosphate" evidence="12">
    <location>
        <position position="873"/>
    </location>
</feature>
<dbReference type="SUPFAM" id="SSF55874">
    <property type="entry name" value="ATPase domain of HSP90 chaperone/DNA topoisomerase II/histidine kinase"/>
    <property type="match status" value="1"/>
</dbReference>
<dbReference type="CDD" id="cd17546">
    <property type="entry name" value="REC_hyHK_CKI1_RcsC-like"/>
    <property type="match status" value="1"/>
</dbReference>
<dbReference type="InterPro" id="IPR029016">
    <property type="entry name" value="GAF-like_dom_sf"/>
</dbReference>
<evidence type="ECO:0000256" key="6">
    <source>
        <dbReference type="ARBA" id="ARBA00022553"/>
    </source>
</evidence>
<dbReference type="SUPFAM" id="SSF52172">
    <property type="entry name" value="CheY-like"/>
    <property type="match status" value="3"/>
</dbReference>
<dbReference type="InterPro" id="IPR004358">
    <property type="entry name" value="Sig_transdc_His_kin-like_C"/>
</dbReference>
<feature type="modified residue" description="4-aspartylphosphate" evidence="12">
    <location>
        <position position="1142"/>
    </location>
</feature>
<feature type="modified residue" description="4-aspartylphosphate" evidence="12">
    <location>
        <position position="996"/>
    </location>
</feature>
<evidence type="ECO:0000313" key="18">
    <source>
        <dbReference type="EMBL" id="PEG31680.1"/>
    </source>
</evidence>
<protein>
    <recommendedName>
        <fullName evidence="11">Circadian input-output histidine kinase CikA</fullName>
        <ecNumber evidence="4">2.7.13.3</ecNumber>
    </recommendedName>
    <alternativeName>
        <fullName evidence="5">Stage 0 sporulation protein A homolog</fullName>
    </alternativeName>
</protein>
<dbReference type="Pfam" id="PF00672">
    <property type="entry name" value="HAMP"/>
    <property type="match status" value="1"/>
</dbReference>
<dbReference type="CDD" id="cd00082">
    <property type="entry name" value="HisKA"/>
    <property type="match status" value="1"/>
</dbReference>
<keyword evidence="8 18" id="KW-0418">Kinase</keyword>
<name>A0A2A7MJD3_9CLOT</name>
<feature type="coiled-coil region" evidence="13">
    <location>
        <begin position="159"/>
        <end position="190"/>
    </location>
</feature>
<dbReference type="RefSeq" id="WP_097919273.1">
    <property type="nucleotide sequence ID" value="NZ_CAMRXG010000023.1"/>
</dbReference>
<comment type="function">
    <text evidence="10">May play the central regulatory role in sporulation. It may be an element of the effector pathway responsible for the activation of sporulation genes in response to nutritional stress. Spo0A may act in concert with spo0H (a sigma factor) to control the expression of some genes that are critical to the sporulation process.</text>
</comment>
<dbReference type="InterPro" id="IPR003661">
    <property type="entry name" value="HisK_dim/P_dom"/>
</dbReference>
<dbReference type="InterPro" id="IPR011006">
    <property type="entry name" value="CheY-like_superfamily"/>
</dbReference>
<evidence type="ECO:0000256" key="12">
    <source>
        <dbReference type="PROSITE-ProRule" id="PRU00169"/>
    </source>
</evidence>
<feature type="domain" description="Histidine kinase" evidence="15">
    <location>
        <begin position="539"/>
        <end position="773"/>
    </location>
</feature>
<dbReference type="InterPro" id="IPR036890">
    <property type="entry name" value="HATPase_C_sf"/>
</dbReference>
<dbReference type="Gene3D" id="3.30.565.10">
    <property type="entry name" value="Histidine kinase-like ATPase, C-terminal domain"/>
    <property type="match status" value="1"/>
</dbReference>
<dbReference type="Proteomes" id="UP000220840">
    <property type="component" value="Unassembled WGS sequence"/>
</dbReference>
<dbReference type="Gene3D" id="3.40.50.2300">
    <property type="match status" value="3"/>
</dbReference>
<dbReference type="Pfam" id="PF02518">
    <property type="entry name" value="HATPase_c"/>
    <property type="match status" value="1"/>
</dbReference>
<evidence type="ECO:0000259" key="16">
    <source>
        <dbReference type="PROSITE" id="PS50110"/>
    </source>
</evidence>
<keyword evidence="7" id="KW-0808">Transferase</keyword>
<comment type="subcellular location">
    <subcellularLocation>
        <location evidence="2">Membrane</location>
    </subcellularLocation>
</comment>
<dbReference type="InterPro" id="IPR003018">
    <property type="entry name" value="GAF"/>
</dbReference>
<evidence type="ECO:0000256" key="1">
    <source>
        <dbReference type="ARBA" id="ARBA00000085"/>
    </source>
</evidence>
<evidence type="ECO:0000256" key="2">
    <source>
        <dbReference type="ARBA" id="ARBA00004370"/>
    </source>
</evidence>
<evidence type="ECO:0000256" key="13">
    <source>
        <dbReference type="SAM" id="Coils"/>
    </source>
</evidence>
<evidence type="ECO:0000256" key="11">
    <source>
        <dbReference type="ARBA" id="ARBA00074306"/>
    </source>
</evidence>
<dbReference type="SMART" id="SM00065">
    <property type="entry name" value="GAF"/>
    <property type="match status" value="1"/>
</dbReference>
<dbReference type="CDD" id="cd06225">
    <property type="entry name" value="HAMP"/>
    <property type="match status" value="1"/>
</dbReference>
<dbReference type="PRINTS" id="PR00344">
    <property type="entry name" value="BCTRLSENSOR"/>
</dbReference>
<dbReference type="Pfam" id="PF13185">
    <property type="entry name" value="GAF_2"/>
    <property type="match status" value="1"/>
</dbReference>
<dbReference type="Pfam" id="PF00512">
    <property type="entry name" value="HisKA"/>
    <property type="match status" value="1"/>
</dbReference>
<dbReference type="FunFam" id="3.30.565.10:FF:000010">
    <property type="entry name" value="Sensor histidine kinase RcsC"/>
    <property type="match status" value="1"/>
</dbReference>
<dbReference type="SUPFAM" id="SSF55781">
    <property type="entry name" value="GAF domain-like"/>
    <property type="match status" value="1"/>
</dbReference>
<keyword evidence="14" id="KW-0472">Membrane</keyword>
<dbReference type="PROSITE" id="PS50885">
    <property type="entry name" value="HAMP"/>
    <property type="match status" value="1"/>
</dbReference>
<dbReference type="SMART" id="SM00304">
    <property type="entry name" value="HAMP"/>
    <property type="match status" value="1"/>
</dbReference>
<dbReference type="AlphaFoldDB" id="A0A2A7MJD3"/>
<evidence type="ECO:0000256" key="10">
    <source>
        <dbReference type="ARBA" id="ARBA00024867"/>
    </source>
</evidence>
<sequence length="1211" mass="139228">MIIRRLSIGQKMFIGFGIIILIMLAVIGNTYINFVKESEAVKWNVHTYKVIQESDCLLMSLLDMETGARGYVITGNESFLEPFNKGNSSYENHYDKLKQLTEDNSEQQQRLYNINNKYKEWVEWEKNIIIAKRKEVSSGKLKLEDLIAIVQSGYGKNMMDELRSILGDINNEEERLLQNRNADLIKMEKETRVIMLTGGALATIAAIIIASLSIRMIVNPVKVVTNTFREIAEGEVNLEARLMSNSEDEIGKMARYFNIFMTKLKELISENRNQSWLTTGRAELNEEMRGVREINTLSSRIITYICRYLNMQIGRFYVKTDSNTFKVFGSYSYNSSEGSPDEFNIGEGLVGQAALEDKIVLVQDVPADYMKIISGLGEAVPKNILIAPCMYHEEIECIIELGSFNQFTDVQLKFIEQVSENIATSINLTKAQTKMEVLLNKTLVQAEELQVQQEELRQNNEELEEQAKILKQSEMNLQTQQEELRVSNEELEEQTKKLEQQKRDISENNKLLRKANHEIEGKAKELEIANKYKSEFLANMSHELRTPLNSIIVLSQLLENKKANEPLTEKQLEYSKTIHSSGKNLLRLIDDILDLSKVESGKIDINFDQVNLAELAENTKSLFTPIILQKNIDFNIEIEDGLPEKIISDEQRLQQIINNLLSNAFKFTETGYVKMNICIPKEEDIKNYKIEENVNKLISIEIIDTGIGIPADKQTLIFEAFKQVDGTISRKYGGTGLGLSISRELARLLGGNIYLKSEEGKGSKFTLVFLDNDNMEQVKLNKEEYSGIDKNYRDNLEEKIILENDINEFTKDEHDESKKEDEKLLLIIEDDEQFSTLLSELAYKKNYKVLIEKNSDEAIKLAEKYNPYAILLDSGLSDNSGLRVVDKLQNLEYTKNIPIHIISWKEDKNSYDKMKNLVWHIKKPYNLEELYNLFDKIETSLSNDSKKLLIVDEDKSQSNMIYNNLNERGFKITTLESGLDAYKLLKDEQFDCMILDLNLKDMNGIDLVNKLKEENLVNFPILIYTEGNITQEEEDKLNKYTESIIIKGNNSIDRLLDEVSLFFHSVDSNIDNKNFKNIKFSEEKENLLNNKNILIVDDDMRNVFSLTSALEEKGMNVVVGRNGSEGIKKLYEINTIDLILMDVMMPEMDGYTAMKEIRKEKQFDNIPIIAITAKSMKEDRQKCIEAGSNDYLTKPVDINKLISLLKVWLYK</sequence>
<feature type="coiled-coil region" evidence="13">
    <location>
        <begin position="90"/>
        <end position="117"/>
    </location>
</feature>
<evidence type="ECO:0000256" key="4">
    <source>
        <dbReference type="ARBA" id="ARBA00012438"/>
    </source>
</evidence>
<dbReference type="GO" id="GO:0016020">
    <property type="term" value="C:membrane"/>
    <property type="evidence" value="ECO:0007669"/>
    <property type="project" value="UniProtKB-SubCell"/>
</dbReference>
<keyword evidence="19" id="KW-1185">Reference proteome</keyword>
<dbReference type="InterPro" id="IPR036097">
    <property type="entry name" value="HisK_dim/P_sf"/>
</dbReference>
<dbReference type="GO" id="GO:0000155">
    <property type="term" value="F:phosphorelay sensor kinase activity"/>
    <property type="evidence" value="ECO:0007669"/>
    <property type="project" value="InterPro"/>
</dbReference>
<feature type="domain" description="HAMP" evidence="17">
    <location>
        <begin position="215"/>
        <end position="269"/>
    </location>
</feature>
<dbReference type="PROSITE" id="PS50110">
    <property type="entry name" value="RESPONSE_REGULATORY"/>
    <property type="match status" value="3"/>
</dbReference>
<evidence type="ECO:0000256" key="5">
    <source>
        <dbReference type="ARBA" id="ARBA00018672"/>
    </source>
</evidence>
<dbReference type="STRING" id="137838.GCA_001458595_03126"/>
<dbReference type="InterPro" id="IPR001789">
    <property type="entry name" value="Sig_transdc_resp-reg_receiver"/>
</dbReference>
<keyword evidence="14" id="KW-0812">Transmembrane</keyword>
<dbReference type="CDD" id="cd16922">
    <property type="entry name" value="HATPase_EvgS-ArcB-TorS-like"/>
    <property type="match status" value="1"/>
</dbReference>
<dbReference type="OrthoDB" id="9790669at2"/>
<evidence type="ECO:0000256" key="14">
    <source>
        <dbReference type="SAM" id="Phobius"/>
    </source>
</evidence>
<comment type="catalytic activity">
    <reaction evidence="1">
        <text>ATP + protein L-histidine = ADP + protein N-phospho-L-histidine.</text>
        <dbReference type="EC" id="2.7.13.3"/>
    </reaction>
</comment>
<feature type="transmembrane region" description="Helical" evidence="14">
    <location>
        <begin position="193"/>
        <end position="218"/>
    </location>
</feature>
<keyword evidence="6 12" id="KW-0597">Phosphoprotein</keyword>
<organism evidence="18 19">
    <name type="scientific">Clostridium neonatale</name>
    <dbReference type="NCBI Taxonomy" id="137838"/>
    <lineage>
        <taxon>Bacteria</taxon>
        <taxon>Bacillati</taxon>
        <taxon>Bacillota</taxon>
        <taxon>Clostridia</taxon>
        <taxon>Eubacteriales</taxon>
        <taxon>Clostridiaceae</taxon>
        <taxon>Clostridium</taxon>
    </lineage>
</organism>
<feature type="domain" description="Response regulatory" evidence="16">
    <location>
        <begin position="947"/>
        <end position="1062"/>
    </location>
</feature>
<dbReference type="SMART" id="SM00448">
    <property type="entry name" value="REC"/>
    <property type="match status" value="3"/>
</dbReference>
<dbReference type="Gene3D" id="6.10.340.10">
    <property type="match status" value="1"/>
</dbReference>
<dbReference type="InterPro" id="IPR003594">
    <property type="entry name" value="HATPase_dom"/>
</dbReference>
<comment type="similarity">
    <text evidence="3">In the N-terminal section; belongs to the phytochrome family.</text>
</comment>
<comment type="caution">
    <text evidence="18">The sequence shown here is derived from an EMBL/GenBank/DDBJ whole genome shotgun (WGS) entry which is preliminary data.</text>
</comment>
<dbReference type="PROSITE" id="PS50109">
    <property type="entry name" value="HIS_KIN"/>
    <property type="match status" value="1"/>
</dbReference>
<evidence type="ECO:0000256" key="7">
    <source>
        <dbReference type="ARBA" id="ARBA00022679"/>
    </source>
</evidence>
<proteinExistence type="inferred from homology"/>
<dbReference type="PANTHER" id="PTHR45339">
    <property type="entry name" value="HYBRID SIGNAL TRANSDUCTION HISTIDINE KINASE J"/>
    <property type="match status" value="1"/>
</dbReference>
<feature type="coiled-coil region" evidence="13">
    <location>
        <begin position="439"/>
        <end position="529"/>
    </location>
</feature>
<evidence type="ECO:0000256" key="3">
    <source>
        <dbReference type="ARBA" id="ARBA00006402"/>
    </source>
</evidence>
<dbReference type="SUPFAM" id="SSF47384">
    <property type="entry name" value="Homodimeric domain of signal transducing histidine kinase"/>
    <property type="match status" value="1"/>
</dbReference>
<dbReference type="CDD" id="cd19410">
    <property type="entry name" value="HK9-like_sensor"/>
    <property type="match status" value="1"/>
</dbReference>